<evidence type="ECO:0000313" key="4">
    <source>
        <dbReference type="EMBL" id="ODA31460.1"/>
    </source>
</evidence>
<name>A0A1C3EE25_9GAMM</name>
<dbReference type="EMBL" id="LYBM01000035">
    <property type="protein sequence ID" value="ODA31460.1"/>
    <property type="molecule type" value="Genomic_DNA"/>
</dbReference>
<accession>A0A1C3EE25</accession>
<dbReference type="AlphaFoldDB" id="A0A1C3EE25"/>
<keyword evidence="1 4" id="KW-0808">Transferase</keyword>
<evidence type="ECO:0000256" key="2">
    <source>
        <dbReference type="ARBA" id="ARBA00023315"/>
    </source>
</evidence>
<dbReference type="CDD" id="cd04301">
    <property type="entry name" value="NAT_SF"/>
    <property type="match status" value="1"/>
</dbReference>
<dbReference type="SUPFAM" id="SSF55729">
    <property type="entry name" value="Acyl-CoA N-acyltransferases (Nat)"/>
    <property type="match status" value="1"/>
</dbReference>
<dbReference type="PANTHER" id="PTHR43072">
    <property type="entry name" value="N-ACETYLTRANSFERASE"/>
    <property type="match status" value="1"/>
</dbReference>
<organism evidence="4 5">
    <name type="scientific">Veronia pacifica</name>
    <dbReference type="NCBI Taxonomy" id="1080227"/>
    <lineage>
        <taxon>Bacteria</taxon>
        <taxon>Pseudomonadati</taxon>
        <taxon>Pseudomonadota</taxon>
        <taxon>Gammaproteobacteria</taxon>
        <taxon>Vibrionales</taxon>
        <taxon>Vibrionaceae</taxon>
        <taxon>Veronia</taxon>
    </lineage>
</organism>
<gene>
    <name evidence="4" type="ORF">A8L45_16880</name>
</gene>
<sequence>MSKSTVIREATESDLHKINEIYNFYVENTSITFDYDLWTLDKRLSWFYKISTNPSFSLVVAEKEGNIIGFAYNSEFREKRAYAVSSEITIYTDHNNRHPGTGSLLMQTLLDKIKETNIHRLFSVITLPNDASIAIHKKFGFDHVGTLDEAGFKFNRFFSVAIYQLKVTP</sequence>
<dbReference type="PANTHER" id="PTHR43072:SF23">
    <property type="entry name" value="UPF0039 PROTEIN C11D3.02C"/>
    <property type="match status" value="1"/>
</dbReference>
<protein>
    <submittedName>
        <fullName evidence="4">GNAT family N-acetyltransferase</fullName>
    </submittedName>
</protein>
<dbReference type="Gene3D" id="3.40.630.30">
    <property type="match status" value="1"/>
</dbReference>
<dbReference type="Pfam" id="PF13420">
    <property type="entry name" value="Acetyltransf_4"/>
    <property type="match status" value="1"/>
</dbReference>
<dbReference type="InterPro" id="IPR016181">
    <property type="entry name" value="Acyl_CoA_acyltransferase"/>
</dbReference>
<dbReference type="InterPro" id="IPR000182">
    <property type="entry name" value="GNAT_dom"/>
</dbReference>
<dbReference type="STRING" id="1080227.A8L45_16880"/>
<evidence type="ECO:0000256" key="1">
    <source>
        <dbReference type="ARBA" id="ARBA00022679"/>
    </source>
</evidence>
<keyword evidence="2" id="KW-0012">Acyltransferase</keyword>
<keyword evidence="5" id="KW-1185">Reference proteome</keyword>
<dbReference type="PROSITE" id="PS51186">
    <property type="entry name" value="GNAT"/>
    <property type="match status" value="1"/>
</dbReference>
<feature type="domain" description="N-acetyltransferase" evidence="3">
    <location>
        <begin position="5"/>
        <end position="168"/>
    </location>
</feature>
<evidence type="ECO:0000313" key="5">
    <source>
        <dbReference type="Proteomes" id="UP000094936"/>
    </source>
</evidence>
<dbReference type="Proteomes" id="UP000094936">
    <property type="component" value="Unassembled WGS sequence"/>
</dbReference>
<comment type="caution">
    <text evidence="4">The sequence shown here is derived from an EMBL/GenBank/DDBJ whole genome shotgun (WGS) entry which is preliminary data.</text>
</comment>
<dbReference type="GO" id="GO:0016747">
    <property type="term" value="F:acyltransferase activity, transferring groups other than amino-acyl groups"/>
    <property type="evidence" value="ECO:0007669"/>
    <property type="project" value="InterPro"/>
</dbReference>
<evidence type="ECO:0000259" key="3">
    <source>
        <dbReference type="PROSITE" id="PS51186"/>
    </source>
</evidence>
<dbReference type="OrthoDB" id="5459937at2"/>
<dbReference type="RefSeq" id="WP_068904413.1">
    <property type="nucleotide sequence ID" value="NZ_JBHUIF010000029.1"/>
</dbReference>
<reference evidence="4 5" key="1">
    <citation type="submission" date="2016-05" db="EMBL/GenBank/DDBJ databases">
        <title>Genomic Taxonomy of the Vibrionaceae.</title>
        <authorList>
            <person name="Gomez-Gil B."/>
            <person name="Enciso-Ibarra J."/>
        </authorList>
    </citation>
    <scope>NUCLEOTIDE SEQUENCE [LARGE SCALE GENOMIC DNA]</scope>
    <source>
        <strain evidence="4 5">CAIM 1920</strain>
    </source>
</reference>
<proteinExistence type="predicted"/>